<sequence>MCSGQDVRACARDPIAPGAATPPTLSCATQMIASAALCIFLFLCQRDVFRRGSRRTAASAAHGCGSVRLATLRRRPVICPFANVYQLRSVCAPVVAAFHATRMNDASVAAKVPDVSFLVGARLYRYVARRRHAARLRG</sequence>
<dbReference type="Proteomes" id="UP000887566">
    <property type="component" value="Unplaced"/>
</dbReference>
<protein>
    <submittedName>
        <fullName evidence="3">Uncharacterized protein</fullName>
    </submittedName>
</protein>
<keyword evidence="1" id="KW-1133">Transmembrane helix</keyword>
<evidence type="ECO:0000256" key="1">
    <source>
        <dbReference type="SAM" id="Phobius"/>
    </source>
</evidence>
<keyword evidence="1" id="KW-0812">Transmembrane</keyword>
<keyword evidence="2" id="KW-1185">Reference proteome</keyword>
<dbReference type="WBParaSite" id="PSAMB.scaffold3848size16636.g22720.t1">
    <property type="protein sequence ID" value="PSAMB.scaffold3848size16636.g22720.t1"/>
    <property type="gene ID" value="PSAMB.scaffold3848size16636.g22720"/>
</dbReference>
<evidence type="ECO:0000313" key="3">
    <source>
        <dbReference type="WBParaSite" id="PSAMB.scaffold3848size16636.g22720.t1"/>
    </source>
</evidence>
<reference evidence="3" key="1">
    <citation type="submission" date="2022-11" db="UniProtKB">
        <authorList>
            <consortium name="WormBaseParasite"/>
        </authorList>
    </citation>
    <scope>IDENTIFICATION</scope>
</reference>
<organism evidence="2 3">
    <name type="scientific">Plectus sambesii</name>
    <dbReference type="NCBI Taxonomy" id="2011161"/>
    <lineage>
        <taxon>Eukaryota</taxon>
        <taxon>Metazoa</taxon>
        <taxon>Ecdysozoa</taxon>
        <taxon>Nematoda</taxon>
        <taxon>Chromadorea</taxon>
        <taxon>Plectida</taxon>
        <taxon>Plectina</taxon>
        <taxon>Plectoidea</taxon>
        <taxon>Plectidae</taxon>
        <taxon>Plectus</taxon>
    </lineage>
</organism>
<feature type="transmembrane region" description="Helical" evidence="1">
    <location>
        <begin position="23"/>
        <end position="44"/>
    </location>
</feature>
<name>A0A914WGJ8_9BILA</name>
<proteinExistence type="predicted"/>
<accession>A0A914WGJ8</accession>
<evidence type="ECO:0000313" key="2">
    <source>
        <dbReference type="Proteomes" id="UP000887566"/>
    </source>
</evidence>
<keyword evidence="1" id="KW-0472">Membrane</keyword>
<dbReference type="AlphaFoldDB" id="A0A914WGJ8"/>